<evidence type="ECO:0000256" key="6">
    <source>
        <dbReference type="ARBA" id="ARBA00023295"/>
    </source>
</evidence>
<dbReference type="InterPro" id="IPR006103">
    <property type="entry name" value="Glyco_hydro_2_cat"/>
</dbReference>
<gene>
    <name evidence="10" type="ORF">DXD95_06175</name>
</gene>
<evidence type="ECO:0000256" key="7">
    <source>
        <dbReference type="ARBA" id="ARBA00032230"/>
    </source>
</evidence>
<dbReference type="Pfam" id="PF00703">
    <property type="entry name" value="Glyco_hydro_2"/>
    <property type="match status" value="1"/>
</dbReference>
<evidence type="ECO:0000256" key="1">
    <source>
        <dbReference type="ARBA" id="ARBA00001412"/>
    </source>
</evidence>
<evidence type="ECO:0000256" key="2">
    <source>
        <dbReference type="ARBA" id="ARBA00007401"/>
    </source>
</evidence>
<evidence type="ECO:0000256" key="4">
    <source>
        <dbReference type="ARBA" id="ARBA00013303"/>
    </source>
</evidence>
<keyword evidence="6 8" id="KW-0326">Glycosidase</keyword>
<dbReference type="SUPFAM" id="SSF51445">
    <property type="entry name" value="(Trans)glycosidases"/>
    <property type="match status" value="1"/>
</dbReference>
<dbReference type="SUPFAM" id="SSF74650">
    <property type="entry name" value="Galactose mutarotase-like"/>
    <property type="match status" value="1"/>
</dbReference>
<comment type="caution">
    <text evidence="10">The sequence shown here is derived from an EMBL/GenBank/DDBJ whole genome shotgun (WGS) entry which is preliminary data.</text>
</comment>
<dbReference type="Proteomes" id="UP000260642">
    <property type="component" value="Unassembled WGS sequence"/>
</dbReference>
<dbReference type="GO" id="GO:0030246">
    <property type="term" value="F:carbohydrate binding"/>
    <property type="evidence" value="ECO:0007669"/>
    <property type="project" value="InterPro"/>
</dbReference>
<evidence type="ECO:0000256" key="8">
    <source>
        <dbReference type="RuleBase" id="RU361154"/>
    </source>
</evidence>
<dbReference type="RefSeq" id="WP_117482287.1">
    <property type="nucleotide sequence ID" value="NZ_QSOB01000007.1"/>
</dbReference>
<dbReference type="PANTHER" id="PTHR46323:SF2">
    <property type="entry name" value="BETA-GALACTOSIDASE"/>
    <property type="match status" value="1"/>
</dbReference>
<dbReference type="InterPro" id="IPR036156">
    <property type="entry name" value="Beta-gal/glucu_dom_sf"/>
</dbReference>
<proteinExistence type="inferred from homology"/>
<dbReference type="Pfam" id="PF02929">
    <property type="entry name" value="Bgal_small_N"/>
    <property type="match status" value="1"/>
</dbReference>
<dbReference type="InterPro" id="IPR006101">
    <property type="entry name" value="Glyco_hydro_2"/>
</dbReference>
<dbReference type="AlphaFoldDB" id="A0A3E4EE53"/>
<dbReference type="SUPFAM" id="SSF49785">
    <property type="entry name" value="Galactose-binding domain-like"/>
    <property type="match status" value="1"/>
</dbReference>
<dbReference type="GO" id="GO:0005990">
    <property type="term" value="P:lactose catabolic process"/>
    <property type="evidence" value="ECO:0007669"/>
    <property type="project" value="TreeGrafter"/>
</dbReference>
<evidence type="ECO:0000256" key="5">
    <source>
        <dbReference type="ARBA" id="ARBA00022801"/>
    </source>
</evidence>
<feature type="domain" description="Beta galactosidase small chain/" evidence="9">
    <location>
        <begin position="747"/>
        <end position="1025"/>
    </location>
</feature>
<dbReference type="PRINTS" id="PR00132">
    <property type="entry name" value="GLHYDRLASE2"/>
</dbReference>
<dbReference type="GO" id="GO:0004565">
    <property type="term" value="F:beta-galactosidase activity"/>
    <property type="evidence" value="ECO:0007669"/>
    <property type="project" value="UniProtKB-EC"/>
</dbReference>
<name>A0A3E4EE53_9FIRM</name>
<dbReference type="InterPro" id="IPR011013">
    <property type="entry name" value="Gal_mutarotase_sf_dom"/>
</dbReference>
<dbReference type="PROSITE" id="PS00719">
    <property type="entry name" value="GLYCOSYL_HYDROL_F2_1"/>
    <property type="match status" value="1"/>
</dbReference>
<sequence length="1027" mass="117886">MSNFDSNIIKNPEIFEQNRLAAHSDHVCYKNELEKIKGKSSLRYDMNGLWKFAYAKNQSLAPCGFEAADYDCKSWDEIRVPAHIQMEGYDVPIYTNTTYPWEADESIKPGEVPEIFNPVASYVKYFTIPENMKNKRVCISFQGVESGFALWLNGHYVGYSEDTFDPSDFELTDYIVEGENKLAVRVWKWTSSSWCEDQDFYRFSGIFRDVFLYAVPCAHVKDLSVVPTLNDTFDEGTLSVSINADGDGIASVKLYELGDLSVEKYDRAKLLLEEFDIELRNKEICEGSCNVKNPLLWSAEKPNLYEVKIIVKDTHGNETEFISQLAGFRRFEMVDGLMKLNGKRIVFKGVNRHEFSSITGRVPNRDEVIKDIVTMKKNNINAIRTSHYPDDSMLYELCDIYGIYMIAENNLESHGTWEAYNKGYVDLDFVVPKDKPQWREMMLDRVNSCYQRDKNHPAILIWSCGNEAFGGKTIYEMSQLFRQLDKHRLVHYEGVFNDRSYNDTSDMESQMYTSAAGIEKFLAEHPEKPFICCEYTHAMGNSCGAMHKYTELSDREPRYQGGFIWDYIDQSIYKKDRYGKWFLTYGGDFGDRPTDGDFSGNGICYGGEREASPKMQEVKFNYQNISVDFDSDYIFTVTNKNLFVNTSVFDAFAILLADGEEVYRTKLQVSVPPMERASYEVPVTLKNSMIDVEKEYCIVVSFVLKENTIWEKAGYEIAFGQHMIKKPVSEYSCDKSVELVVGNGNILVRGENFKALFSRMNLGMVSYVYGGVEMLPNTIPLPNFWRTPTNNDSGNMMPQRYAQWKIASMYVTTRENQRFADTSPRVEKNDNNIAITYTYFMPTTPQSSCEVTYRVFGDGTIETTLSYDPVKELGDMPEFGMMFKLDADYDTVKWYGLGPQETYADRQHGGKYGVYENKVADNIAEYLVPQESGNKCSVRYAKVMDKKGRGMLFFGDELSFSALPYTPHELENAAHHFELPPVHYTVVRVAKKQMGVGGDDSWGSHTHPEYLLDVSEKMEFTFCFRGI</sequence>
<reference evidence="10 11" key="1">
    <citation type="submission" date="2018-08" db="EMBL/GenBank/DDBJ databases">
        <title>A genome reference for cultivated species of the human gut microbiota.</title>
        <authorList>
            <person name="Zou Y."/>
            <person name="Xue W."/>
            <person name="Luo G."/>
        </authorList>
    </citation>
    <scope>NUCLEOTIDE SEQUENCE [LARGE SCALE GENOMIC DNA]</scope>
    <source>
        <strain evidence="10 11">TM10-3</strain>
    </source>
</reference>
<dbReference type="InterPro" id="IPR004199">
    <property type="entry name" value="B-gal_small/dom_5"/>
</dbReference>
<evidence type="ECO:0000313" key="11">
    <source>
        <dbReference type="Proteomes" id="UP000260642"/>
    </source>
</evidence>
<dbReference type="EC" id="3.2.1.23" evidence="3 8"/>
<dbReference type="Gene3D" id="2.60.120.260">
    <property type="entry name" value="Galactose-binding domain-like"/>
    <property type="match status" value="1"/>
</dbReference>
<accession>A0A3E4EE53</accession>
<dbReference type="Pfam" id="PF16353">
    <property type="entry name" value="LacZ_4"/>
    <property type="match status" value="1"/>
</dbReference>
<dbReference type="EMBL" id="QSOB01000007">
    <property type="protein sequence ID" value="RGI68982.1"/>
    <property type="molecule type" value="Genomic_DNA"/>
</dbReference>
<evidence type="ECO:0000259" key="9">
    <source>
        <dbReference type="SMART" id="SM01038"/>
    </source>
</evidence>
<dbReference type="GO" id="GO:0009341">
    <property type="term" value="C:beta-galactosidase complex"/>
    <property type="evidence" value="ECO:0007669"/>
    <property type="project" value="InterPro"/>
</dbReference>
<keyword evidence="5 8" id="KW-0378">Hydrolase</keyword>
<dbReference type="Pfam" id="PF02837">
    <property type="entry name" value="Glyco_hydro_2_N"/>
    <property type="match status" value="1"/>
</dbReference>
<dbReference type="InterPro" id="IPR023230">
    <property type="entry name" value="Glyco_hydro_2_CS"/>
</dbReference>
<evidence type="ECO:0000313" key="10">
    <source>
        <dbReference type="EMBL" id="RGI68982.1"/>
    </source>
</evidence>
<dbReference type="InterPro" id="IPR032312">
    <property type="entry name" value="LacZ_4"/>
</dbReference>
<comment type="similarity">
    <text evidence="2 8">Belongs to the glycosyl hydrolase 2 family.</text>
</comment>
<dbReference type="Gene3D" id="2.70.98.10">
    <property type="match status" value="1"/>
</dbReference>
<dbReference type="SUPFAM" id="SSF49303">
    <property type="entry name" value="beta-Galactosidase/glucuronidase domain"/>
    <property type="match status" value="2"/>
</dbReference>
<dbReference type="InterPro" id="IPR013783">
    <property type="entry name" value="Ig-like_fold"/>
</dbReference>
<dbReference type="PANTHER" id="PTHR46323">
    <property type="entry name" value="BETA-GALACTOSIDASE"/>
    <property type="match status" value="1"/>
</dbReference>
<dbReference type="Gene3D" id="3.20.20.80">
    <property type="entry name" value="Glycosidases"/>
    <property type="match status" value="1"/>
</dbReference>
<dbReference type="InterPro" id="IPR008979">
    <property type="entry name" value="Galactose-bd-like_sf"/>
</dbReference>
<comment type="catalytic activity">
    <reaction evidence="1 8">
        <text>Hydrolysis of terminal non-reducing beta-D-galactose residues in beta-D-galactosides.</text>
        <dbReference type="EC" id="3.2.1.23"/>
    </reaction>
</comment>
<evidence type="ECO:0000256" key="3">
    <source>
        <dbReference type="ARBA" id="ARBA00012756"/>
    </source>
</evidence>
<organism evidence="10 11">
    <name type="scientific">Agathobacter rectalis</name>
    <dbReference type="NCBI Taxonomy" id="39491"/>
    <lineage>
        <taxon>Bacteria</taxon>
        <taxon>Bacillati</taxon>
        <taxon>Bacillota</taxon>
        <taxon>Clostridia</taxon>
        <taxon>Lachnospirales</taxon>
        <taxon>Lachnospiraceae</taxon>
        <taxon>Agathobacter</taxon>
    </lineage>
</organism>
<dbReference type="Gene3D" id="2.60.40.10">
    <property type="entry name" value="Immunoglobulins"/>
    <property type="match status" value="2"/>
</dbReference>
<dbReference type="InterPro" id="IPR017853">
    <property type="entry name" value="GH"/>
</dbReference>
<dbReference type="InterPro" id="IPR006104">
    <property type="entry name" value="Glyco_hydro_2_N"/>
</dbReference>
<dbReference type="InterPro" id="IPR014718">
    <property type="entry name" value="GH-type_carb-bd"/>
</dbReference>
<dbReference type="InterPro" id="IPR023232">
    <property type="entry name" value="Glyco_hydro_2_AS"/>
</dbReference>
<dbReference type="Pfam" id="PF02836">
    <property type="entry name" value="Glyco_hydro_2_C"/>
    <property type="match status" value="1"/>
</dbReference>
<dbReference type="SMART" id="SM01038">
    <property type="entry name" value="Bgal_small_N"/>
    <property type="match status" value="1"/>
</dbReference>
<dbReference type="PROSITE" id="PS00608">
    <property type="entry name" value="GLYCOSYL_HYDROL_F2_2"/>
    <property type="match status" value="1"/>
</dbReference>
<dbReference type="InterPro" id="IPR050347">
    <property type="entry name" value="Bact_Beta-galactosidase"/>
</dbReference>
<protein>
    <recommendedName>
        <fullName evidence="4 8">Beta-galactosidase</fullName>
        <ecNumber evidence="3 8">3.2.1.23</ecNumber>
    </recommendedName>
    <alternativeName>
        <fullName evidence="7 8">Lactase</fullName>
    </alternativeName>
</protein>
<dbReference type="InterPro" id="IPR006102">
    <property type="entry name" value="Ig-like_GH2"/>
</dbReference>